<gene>
    <name evidence="1" type="ORF">SCHPADRAFT_924924</name>
</gene>
<dbReference type="OrthoDB" id="2910790at2759"/>
<reference evidence="1 2" key="1">
    <citation type="submission" date="2015-04" db="EMBL/GenBank/DDBJ databases">
        <title>Complete genome sequence of Schizopora paradoxa KUC8140, a cosmopolitan wood degrader in East Asia.</title>
        <authorList>
            <consortium name="DOE Joint Genome Institute"/>
            <person name="Min B."/>
            <person name="Park H."/>
            <person name="Jang Y."/>
            <person name="Kim J.-J."/>
            <person name="Kim K.H."/>
            <person name="Pangilinan J."/>
            <person name="Lipzen A."/>
            <person name="Riley R."/>
            <person name="Grigoriev I.V."/>
            <person name="Spatafora J.W."/>
            <person name="Choi I.-G."/>
        </authorList>
    </citation>
    <scope>NUCLEOTIDE SEQUENCE [LARGE SCALE GENOMIC DNA]</scope>
    <source>
        <strain evidence="1 2">KUC8140</strain>
    </source>
</reference>
<dbReference type="Proteomes" id="UP000053477">
    <property type="component" value="Unassembled WGS sequence"/>
</dbReference>
<evidence type="ECO:0000313" key="2">
    <source>
        <dbReference type="Proteomes" id="UP000053477"/>
    </source>
</evidence>
<keyword evidence="2" id="KW-1185">Reference proteome</keyword>
<dbReference type="EMBL" id="KQ085892">
    <property type="protein sequence ID" value="KLO18659.1"/>
    <property type="molecule type" value="Genomic_DNA"/>
</dbReference>
<organism evidence="1 2">
    <name type="scientific">Schizopora paradoxa</name>
    <dbReference type="NCBI Taxonomy" id="27342"/>
    <lineage>
        <taxon>Eukaryota</taxon>
        <taxon>Fungi</taxon>
        <taxon>Dikarya</taxon>
        <taxon>Basidiomycota</taxon>
        <taxon>Agaricomycotina</taxon>
        <taxon>Agaricomycetes</taxon>
        <taxon>Hymenochaetales</taxon>
        <taxon>Schizoporaceae</taxon>
        <taxon>Schizopora</taxon>
    </lineage>
</organism>
<dbReference type="InParanoid" id="A0A0H2S3V1"/>
<proteinExistence type="predicted"/>
<evidence type="ECO:0000313" key="1">
    <source>
        <dbReference type="EMBL" id="KLO18659.1"/>
    </source>
</evidence>
<sequence length="184" mass="20693">MVYGIPFIFEDKKGRLHNTELRDVEDRLILRVSPAERRASDGSLTLKIHEYGTASSPKASDGPSIVLEFGPGWQLGSIWFASRSSSMQMSQWLRLSSGSTKRAAASFTCSDSQVYTWIHKPEHESEAEWACQCQTSSVAARYFLKPPSETYGNSFTVEEAFAPLIPELLASLIIMRHIQEYLKK</sequence>
<dbReference type="AlphaFoldDB" id="A0A0H2S3V1"/>
<name>A0A0H2S3V1_9AGAM</name>
<protein>
    <submittedName>
        <fullName evidence="1">Uncharacterized protein</fullName>
    </submittedName>
</protein>
<accession>A0A0H2S3V1</accession>